<dbReference type="Pfam" id="PF06724">
    <property type="entry name" value="DUF1206"/>
    <property type="match status" value="3"/>
</dbReference>
<evidence type="ECO:0000313" key="4">
    <source>
        <dbReference type="Proteomes" id="UP000576792"/>
    </source>
</evidence>
<feature type="domain" description="DUF1206" evidence="2">
    <location>
        <begin position="199"/>
        <end position="265"/>
    </location>
</feature>
<keyword evidence="1" id="KW-1133">Transmembrane helix</keyword>
<sequence>MSESEAAAAANAATNSTTFEVVARAGFAMNGVLHVLIGVISIRVATGHGGKPTEASVMTEVADLPEGFLVLWAAFLTFAALAVWQTLEVVFGHRYRSTHNRVIQKGSSIGLTVIYIALAVATATFALGGSDSRSRAKKSHLSLELMQTLQGRLMLAAVGAVIFGFGVFFIVKGIRRGHRKNLKTTDGGFGTTAVILGAIGYPAKGAIVCFAGALVAYSAFAFDPSKAEGVGAVFQTMRQQQFGPALLTAAGCGLISYGLYLGCRAKIGTMANDY</sequence>
<name>A0A846RZ61_9MICO</name>
<feature type="transmembrane region" description="Helical" evidence="1">
    <location>
        <begin position="149"/>
        <end position="171"/>
    </location>
</feature>
<evidence type="ECO:0000256" key="1">
    <source>
        <dbReference type="SAM" id="Phobius"/>
    </source>
</evidence>
<comment type="caution">
    <text evidence="3">The sequence shown here is derived from an EMBL/GenBank/DDBJ whole genome shotgun (WGS) entry which is preliminary data.</text>
</comment>
<feature type="transmembrane region" description="Helical" evidence="1">
    <location>
        <begin position="242"/>
        <end position="260"/>
    </location>
</feature>
<dbReference type="EMBL" id="JAATJN010000001">
    <property type="protein sequence ID" value="NJC56460.1"/>
    <property type="molecule type" value="Genomic_DNA"/>
</dbReference>
<proteinExistence type="predicted"/>
<evidence type="ECO:0000313" key="3">
    <source>
        <dbReference type="EMBL" id="NJC56460.1"/>
    </source>
</evidence>
<gene>
    <name evidence="3" type="ORF">BKA07_001495</name>
</gene>
<evidence type="ECO:0000259" key="2">
    <source>
        <dbReference type="Pfam" id="PF06724"/>
    </source>
</evidence>
<reference evidence="3 4" key="1">
    <citation type="submission" date="2020-03" db="EMBL/GenBank/DDBJ databases">
        <title>Sequencing the genomes of 1000 actinobacteria strains.</title>
        <authorList>
            <person name="Klenk H.-P."/>
        </authorList>
    </citation>
    <scope>NUCLEOTIDE SEQUENCE [LARGE SCALE GENOMIC DNA]</scope>
    <source>
        <strain evidence="3 4">DSM 18964</strain>
    </source>
</reference>
<feature type="domain" description="DUF1206" evidence="2">
    <location>
        <begin position="25"/>
        <end position="91"/>
    </location>
</feature>
<protein>
    <recommendedName>
        <fullName evidence="2">DUF1206 domain-containing protein</fullName>
    </recommendedName>
</protein>
<feature type="transmembrane region" description="Helical" evidence="1">
    <location>
        <begin position="108"/>
        <end position="129"/>
    </location>
</feature>
<organism evidence="3 4">
    <name type="scientific">Brevibacterium marinum</name>
    <dbReference type="NCBI Taxonomy" id="418643"/>
    <lineage>
        <taxon>Bacteria</taxon>
        <taxon>Bacillati</taxon>
        <taxon>Actinomycetota</taxon>
        <taxon>Actinomycetes</taxon>
        <taxon>Micrococcales</taxon>
        <taxon>Brevibacteriaceae</taxon>
        <taxon>Brevibacterium</taxon>
    </lineage>
</organism>
<dbReference type="RefSeq" id="WP_167950333.1">
    <property type="nucleotide sequence ID" value="NZ_BAAAPQ010000013.1"/>
</dbReference>
<dbReference type="AlphaFoldDB" id="A0A846RZ61"/>
<dbReference type="Proteomes" id="UP000576792">
    <property type="component" value="Unassembled WGS sequence"/>
</dbReference>
<feature type="transmembrane region" description="Helical" evidence="1">
    <location>
        <begin position="68"/>
        <end position="87"/>
    </location>
</feature>
<dbReference type="InterPro" id="IPR009597">
    <property type="entry name" value="DUF1206"/>
</dbReference>
<keyword evidence="1" id="KW-0472">Membrane</keyword>
<feature type="domain" description="DUF1206" evidence="2">
    <location>
        <begin position="111"/>
        <end position="176"/>
    </location>
</feature>
<keyword evidence="4" id="KW-1185">Reference proteome</keyword>
<feature type="transmembrane region" description="Helical" evidence="1">
    <location>
        <begin position="192"/>
        <end position="222"/>
    </location>
</feature>
<keyword evidence="1" id="KW-0812">Transmembrane</keyword>
<accession>A0A846RZ61</accession>